<protein>
    <recommendedName>
        <fullName evidence="4">DUF2490 domain-containing protein</fullName>
    </recommendedName>
</protein>
<dbReference type="InterPro" id="IPR019619">
    <property type="entry name" value="DUF2490"/>
</dbReference>
<keyword evidence="3" id="KW-1185">Reference proteome</keyword>
<feature type="chain" id="PRO_5011672013" description="DUF2490 domain-containing protein" evidence="1">
    <location>
        <begin position="20"/>
        <end position="231"/>
    </location>
</feature>
<proteinExistence type="predicted"/>
<dbReference type="Pfam" id="PF10677">
    <property type="entry name" value="DUF2490"/>
    <property type="match status" value="1"/>
</dbReference>
<evidence type="ECO:0000256" key="1">
    <source>
        <dbReference type="SAM" id="SignalP"/>
    </source>
</evidence>
<reference evidence="3" key="1">
    <citation type="submission" date="2016-10" db="EMBL/GenBank/DDBJ databases">
        <authorList>
            <person name="Varghese N."/>
            <person name="Submissions S."/>
        </authorList>
    </citation>
    <scope>NUCLEOTIDE SEQUENCE [LARGE SCALE GENOMIC DNA]</scope>
    <source>
        <strain evidence="3">DSM 22703</strain>
    </source>
</reference>
<accession>A0A1G5WZU4</accession>
<name>A0A1G5WZU4_9BACT</name>
<keyword evidence="1" id="KW-0732">Signal</keyword>
<evidence type="ECO:0000313" key="2">
    <source>
        <dbReference type="EMBL" id="SDA63683.1"/>
    </source>
</evidence>
<dbReference type="RefSeq" id="WP_092729286.1">
    <property type="nucleotide sequence ID" value="NZ_FMXE01000008.1"/>
</dbReference>
<dbReference type="Proteomes" id="UP000198756">
    <property type="component" value="Unassembled WGS sequence"/>
</dbReference>
<feature type="signal peptide" evidence="1">
    <location>
        <begin position="1"/>
        <end position="19"/>
    </location>
</feature>
<evidence type="ECO:0008006" key="4">
    <source>
        <dbReference type="Google" id="ProtNLM"/>
    </source>
</evidence>
<dbReference type="EMBL" id="FMXE01000008">
    <property type="protein sequence ID" value="SDA63683.1"/>
    <property type="molecule type" value="Genomic_DNA"/>
</dbReference>
<evidence type="ECO:0000313" key="3">
    <source>
        <dbReference type="Proteomes" id="UP000198756"/>
    </source>
</evidence>
<dbReference type="OrthoDB" id="1118734at2"/>
<dbReference type="STRING" id="279824.SAMN03080617_01458"/>
<gene>
    <name evidence="2" type="ORF">SAMN03080617_01458</name>
</gene>
<dbReference type="AlphaFoldDB" id="A0A1G5WZU4"/>
<sequence>MNKYILICLLWLTSGVVQAQSAIDDDQLGAWYMYFFTKKFKESQFGIQGDYQFRNWNLGGDLEQLLLRTGVTYQPKDTNVTFTLGYAFISSGDFGESDHTLQEHRIYQEALLPQKVGGRFYLTHRFRHEQRWLEHQDFRTRYRYALFINVPFNGKELKQGVVYLALYNEIFINGQTDIGNGRSVELFDRNRFYMGLGYGLKNNLRMQLGVMNQTTVAFTKPQMQVGFHHNF</sequence>
<organism evidence="2 3">
    <name type="scientific">Algoriphagus alkaliphilus</name>
    <dbReference type="NCBI Taxonomy" id="279824"/>
    <lineage>
        <taxon>Bacteria</taxon>
        <taxon>Pseudomonadati</taxon>
        <taxon>Bacteroidota</taxon>
        <taxon>Cytophagia</taxon>
        <taxon>Cytophagales</taxon>
        <taxon>Cyclobacteriaceae</taxon>
        <taxon>Algoriphagus</taxon>
    </lineage>
</organism>